<dbReference type="EMBL" id="HBUE01309811">
    <property type="protein sequence ID" value="CAG6582758.1"/>
    <property type="molecule type" value="Transcribed_RNA"/>
</dbReference>
<proteinExistence type="predicted"/>
<evidence type="ECO:0000313" key="1">
    <source>
        <dbReference type="EMBL" id="CAG6582758.1"/>
    </source>
</evidence>
<dbReference type="AlphaFoldDB" id="A0A8D8NZM7"/>
<accession>A0A8D8NZM7</accession>
<reference evidence="1" key="1">
    <citation type="submission" date="2021-05" db="EMBL/GenBank/DDBJ databases">
        <authorList>
            <person name="Alioto T."/>
            <person name="Alioto T."/>
            <person name="Gomez Garrido J."/>
        </authorList>
    </citation>
    <scope>NUCLEOTIDE SEQUENCE</scope>
</reference>
<sequence>MPCFCFRCNLRSYFHEHEKLQYSHWETEEPEKLACLEGITPALTQLWLLLRFRIGSNGSGGNVPPGWNPASPPPALLSHLYNRWMEISGSQMMGVEIPAAVWCDENGIPECNGDAATSEAALAEKYGGITFGKPCASRCGPPTAS</sequence>
<dbReference type="EMBL" id="HBUE01003512">
    <property type="protein sequence ID" value="CAG6444743.1"/>
    <property type="molecule type" value="Transcribed_RNA"/>
</dbReference>
<organism evidence="1">
    <name type="scientific">Culex pipiens</name>
    <name type="common">House mosquito</name>
    <dbReference type="NCBI Taxonomy" id="7175"/>
    <lineage>
        <taxon>Eukaryota</taxon>
        <taxon>Metazoa</taxon>
        <taxon>Ecdysozoa</taxon>
        <taxon>Arthropoda</taxon>
        <taxon>Hexapoda</taxon>
        <taxon>Insecta</taxon>
        <taxon>Pterygota</taxon>
        <taxon>Neoptera</taxon>
        <taxon>Endopterygota</taxon>
        <taxon>Diptera</taxon>
        <taxon>Nematocera</taxon>
        <taxon>Culicoidea</taxon>
        <taxon>Culicidae</taxon>
        <taxon>Culicinae</taxon>
        <taxon>Culicini</taxon>
        <taxon>Culex</taxon>
        <taxon>Culex</taxon>
    </lineage>
</organism>
<name>A0A8D8NZM7_CULPI</name>
<dbReference type="EMBL" id="HBUE01203589">
    <property type="protein sequence ID" value="CAG6530917.1"/>
    <property type="molecule type" value="Transcribed_RNA"/>
</dbReference>
<protein>
    <submittedName>
        <fullName evidence="1">(northern house mosquito) hypothetical protein</fullName>
    </submittedName>
</protein>